<evidence type="ECO:0008006" key="6">
    <source>
        <dbReference type="Google" id="ProtNLM"/>
    </source>
</evidence>
<keyword evidence="5" id="KW-1185">Reference proteome</keyword>
<dbReference type="InterPro" id="IPR055647">
    <property type="entry name" value="DUF7223"/>
</dbReference>
<dbReference type="Proteomes" id="UP000016924">
    <property type="component" value="Unassembled WGS sequence"/>
</dbReference>
<feature type="domain" description="DUF7029" evidence="2">
    <location>
        <begin position="78"/>
        <end position="180"/>
    </location>
</feature>
<accession>R7YL35</accession>
<reference evidence="5" key="1">
    <citation type="submission" date="2012-06" db="EMBL/GenBank/DDBJ databases">
        <title>The genome sequence of Coniosporium apollinis CBS 100218.</title>
        <authorList>
            <consortium name="The Broad Institute Genome Sequencing Platform"/>
            <person name="Cuomo C."/>
            <person name="Gorbushina A."/>
            <person name="Noack S."/>
            <person name="Walker B."/>
            <person name="Young S.K."/>
            <person name="Zeng Q."/>
            <person name="Gargeya S."/>
            <person name="Fitzgerald M."/>
            <person name="Haas B."/>
            <person name="Abouelleil A."/>
            <person name="Alvarado L."/>
            <person name="Arachchi H.M."/>
            <person name="Berlin A.M."/>
            <person name="Chapman S.B."/>
            <person name="Goldberg J."/>
            <person name="Griggs A."/>
            <person name="Gujja S."/>
            <person name="Hansen M."/>
            <person name="Howarth C."/>
            <person name="Imamovic A."/>
            <person name="Larimer J."/>
            <person name="McCowan C."/>
            <person name="Montmayeur A."/>
            <person name="Murphy C."/>
            <person name="Neiman D."/>
            <person name="Pearson M."/>
            <person name="Priest M."/>
            <person name="Roberts A."/>
            <person name="Saif S."/>
            <person name="Shea T."/>
            <person name="Sisk P."/>
            <person name="Sykes S."/>
            <person name="Wortman J."/>
            <person name="Nusbaum C."/>
            <person name="Birren B."/>
        </authorList>
    </citation>
    <scope>NUCLEOTIDE SEQUENCE [LARGE SCALE GENOMIC DNA]</scope>
    <source>
        <strain evidence="5">CBS 100218</strain>
    </source>
</reference>
<dbReference type="eggNOG" id="ENOG502SNFF">
    <property type="taxonomic scope" value="Eukaryota"/>
</dbReference>
<feature type="domain" description="DUF7223" evidence="3">
    <location>
        <begin position="222"/>
        <end position="458"/>
    </location>
</feature>
<dbReference type="AlphaFoldDB" id="R7YL35"/>
<organism evidence="4 5">
    <name type="scientific">Coniosporium apollinis (strain CBS 100218)</name>
    <name type="common">Rock-inhabiting black yeast</name>
    <dbReference type="NCBI Taxonomy" id="1168221"/>
    <lineage>
        <taxon>Eukaryota</taxon>
        <taxon>Fungi</taxon>
        <taxon>Dikarya</taxon>
        <taxon>Ascomycota</taxon>
        <taxon>Pezizomycotina</taxon>
        <taxon>Dothideomycetes</taxon>
        <taxon>Dothideomycetes incertae sedis</taxon>
        <taxon>Coniosporium</taxon>
    </lineage>
</organism>
<evidence type="ECO:0000313" key="4">
    <source>
        <dbReference type="EMBL" id="EON62366.1"/>
    </source>
</evidence>
<evidence type="ECO:0000259" key="3">
    <source>
        <dbReference type="Pfam" id="PF23865"/>
    </source>
</evidence>
<dbReference type="HOGENOM" id="CLU_030295_1_0_1"/>
<evidence type="ECO:0000259" key="2">
    <source>
        <dbReference type="Pfam" id="PF22974"/>
    </source>
</evidence>
<evidence type="ECO:0000256" key="1">
    <source>
        <dbReference type="SAM" id="SignalP"/>
    </source>
</evidence>
<name>R7YL35_CONA1</name>
<dbReference type="GeneID" id="19898899"/>
<protein>
    <recommendedName>
        <fullName evidence="6">Peptidase A1 domain-containing protein</fullName>
    </recommendedName>
</protein>
<feature type="chain" id="PRO_5004449864" description="Peptidase A1 domain-containing protein" evidence="1">
    <location>
        <begin position="24"/>
        <end position="511"/>
    </location>
</feature>
<dbReference type="EMBL" id="JH767558">
    <property type="protein sequence ID" value="EON62366.1"/>
    <property type="molecule type" value="Genomic_DNA"/>
</dbReference>
<gene>
    <name evidence="4" type="ORF">W97_01588</name>
</gene>
<dbReference type="Pfam" id="PF23865">
    <property type="entry name" value="DUF7223"/>
    <property type="match status" value="1"/>
</dbReference>
<dbReference type="OMA" id="ASISYPM"/>
<dbReference type="Pfam" id="PF22974">
    <property type="entry name" value="DUF7029"/>
    <property type="match status" value="1"/>
</dbReference>
<sequence>MASSCSRSFLLAFVFLLLQVCCALELQEIRPWQAQARRSRFGKRDTSGLDLRNAESFLWGGADNTDAVLGNFTIYVPGDHEHILSMEKFDGMLESVDCTPNGMTLKFEDDGTFAYAQRAWDWVNGADNHTFLMVAGRGDCGNNIRRIPYLVSSIEYDEDLNIARLNATTGEWKSLARSYELLVGSVAMAGDAGLKTRDITKDVAMNIATAFPFKVKVEKGRISAELECDEKDCHTTGKINFEFRITQNVVGIPDGARFRMTPRGVTAQARLKLNVASNFDSQKELWKETVLSIPLNSINIPGNILEIGPFLDIDVGGELTGFEGSVSIISGATATLSNSAVLQADLLNPKNNEFSGWLPSVDVMPLTIEAKVAATMQVFVMPAVRMRIEALGKGVEAGLQLKMPFFEIKMEGVAAAAGGVCDDPTKTLGIEVKPSCGVEIKFAAGKSNSNGEAPVDVTLGTVLVPMGKGLCYGFNPDAAEASQRLDTVRAQRTFSVAPTPLAVAQAAPPTA</sequence>
<evidence type="ECO:0000313" key="5">
    <source>
        <dbReference type="Proteomes" id="UP000016924"/>
    </source>
</evidence>
<proteinExistence type="predicted"/>
<dbReference type="OrthoDB" id="160645at2759"/>
<dbReference type="RefSeq" id="XP_007777683.1">
    <property type="nucleotide sequence ID" value="XM_007779493.1"/>
</dbReference>
<feature type="signal peptide" evidence="1">
    <location>
        <begin position="1"/>
        <end position="23"/>
    </location>
</feature>
<keyword evidence="1" id="KW-0732">Signal</keyword>
<dbReference type="InterPro" id="IPR054293">
    <property type="entry name" value="DUF7029"/>
</dbReference>
<dbReference type="STRING" id="1168221.R7YL35"/>